<dbReference type="InterPro" id="IPR011010">
    <property type="entry name" value="DNA_brk_join_enz"/>
</dbReference>
<reference evidence="7 8" key="2">
    <citation type="submission" date="2024-06" db="EMBL/GenBank/DDBJ databases">
        <title>Caproicibacterium argilliputei sp. nov, a novel caproic acid producing anaerobic bacterium isolated from pit mud.</title>
        <authorList>
            <person name="Xia S."/>
        </authorList>
    </citation>
    <scope>NUCLEOTIDE SEQUENCE [LARGE SCALE GENOMIC DNA]</scope>
    <source>
        <strain evidence="7 8">ZCY20-5</strain>
    </source>
</reference>
<dbReference type="Proteomes" id="UP001300604">
    <property type="component" value="Chromosome"/>
</dbReference>
<dbReference type="InterPro" id="IPR002104">
    <property type="entry name" value="Integrase_catalytic"/>
</dbReference>
<protein>
    <submittedName>
        <fullName evidence="7">Tyrosine-type recombinase/integrase</fullName>
    </submittedName>
</protein>
<accession>A0AA97DCF3</accession>
<reference evidence="8" key="3">
    <citation type="submission" date="2024-06" db="EMBL/GenBank/DDBJ databases">
        <authorList>
            <person name="Zeng C."/>
        </authorList>
    </citation>
    <scope>NUCLEOTIDE SEQUENCE [LARGE SCALE GENOMIC DNA]</scope>
    <source>
        <strain evidence="8">ZCY20-5</strain>
    </source>
</reference>
<dbReference type="InterPro" id="IPR013762">
    <property type="entry name" value="Integrase-like_cat_sf"/>
</dbReference>
<gene>
    <name evidence="7" type="ORF">PXC00_03295</name>
</gene>
<evidence type="ECO:0000313" key="8">
    <source>
        <dbReference type="Proteomes" id="UP001300604"/>
    </source>
</evidence>
<organism evidence="7 8">
    <name type="scientific">Caproicibacterium argilliputei</name>
    <dbReference type="NCBI Taxonomy" id="3030016"/>
    <lineage>
        <taxon>Bacteria</taxon>
        <taxon>Bacillati</taxon>
        <taxon>Bacillota</taxon>
        <taxon>Clostridia</taxon>
        <taxon>Eubacteriales</taxon>
        <taxon>Oscillospiraceae</taxon>
        <taxon>Caproicibacterium</taxon>
    </lineage>
</organism>
<evidence type="ECO:0000313" key="7">
    <source>
        <dbReference type="EMBL" id="WOC32916.1"/>
    </source>
</evidence>
<evidence type="ECO:0000256" key="1">
    <source>
        <dbReference type="ARBA" id="ARBA00003283"/>
    </source>
</evidence>
<keyword evidence="3" id="KW-0229">DNA integration</keyword>
<sequence length="336" mass="38038">MTQEEIMMLKTALSPITSILKQNQPTITFGEWMTKYLEGERKGTVSAKSYHQLELLQNKIPSQLQELAITTITPIMLQKFLNNFAVTASESYIQKMYGLLRSTFESAVENDICIKNAARKLKSPHKPEKSGSSYELEEVQKIISFALTYYQGISNKRHRRVAMQIAIGTIVLLVTGIRRGELLGLEYVDLNVQKGIIHIRRAVYCDDDGIPRVTDGKAKTHDSIRDVPCPSWVMELILNIPKTCDYPFGTSVGTLIYPSNFNRSYNKFMKESGIHRLNVHSCRHTTATLMQELGANLRDVQVILGHTRPETTARYSHPSAAKLHKTSDAYFQSIIK</sequence>
<evidence type="ECO:0000256" key="3">
    <source>
        <dbReference type="ARBA" id="ARBA00022908"/>
    </source>
</evidence>
<evidence type="ECO:0000259" key="6">
    <source>
        <dbReference type="PROSITE" id="PS51898"/>
    </source>
</evidence>
<comment type="similarity">
    <text evidence="2">Belongs to the 'phage' integrase family.</text>
</comment>
<comment type="function">
    <text evidence="1">Site-specific tyrosine recombinase, which acts by catalyzing the cutting and rejoining of the recombining DNA molecules.</text>
</comment>
<dbReference type="GO" id="GO:0003677">
    <property type="term" value="F:DNA binding"/>
    <property type="evidence" value="ECO:0007669"/>
    <property type="project" value="UniProtKB-KW"/>
</dbReference>
<dbReference type="KEGG" id="carl:PXC00_03295"/>
<reference evidence="8" key="1">
    <citation type="submission" date="2024-06" db="EMBL/GenBank/DDBJ databases">
        <title>Caproicibacterium argilliputei sp. nov, a novel caproic acid producing anaerobic bacterium isolated from pit mud.</title>
        <authorList>
            <person name="Zeng C."/>
        </authorList>
    </citation>
    <scope>NUCLEOTIDE SEQUENCE [LARGE SCALE GENOMIC DNA]</scope>
    <source>
        <strain evidence="8">ZCY20-5</strain>
    </source>
</reference>
<proteinExistence type="inferred from homology"/>
<dbReference type="Pfam" id="PF00589">
    <property type="entry name" value="Phage_integrase"/>
    <property type="match status" value="1"/>
</dbReference>
<keyword evidence="8" id="KW-1185">Reference proteome</keyword>
<dbReference type="GO" id="GO:0006310">
    <property type="term" value="P:DNA recombination"/>
    <property type="evidence" value="ECO:0007669"/>
    <property type="project" value="UniProtKB-KW"/>
</dbReference>
<dbReference type="Gene3D" id="1.10.150.130">
    <property type="match status" value="1"/>
</dbReference>
<dbReference type="GO" id="GO:0015074">
    <property type="term" value="P:DNA integration"/>
    <property type="evidence" value="ECO:0007669"/>
    <property type="project" value="UniProtKB-KW"/>
</dbReference>
<dbReference type="RefSeq" id="WP_275846108.1">
    <property type="nucleotide sequence ID" value="NZ_CP135996.1"/>
</dbReference>
<dbReference type="PANTHER" id="PTHR30349">
    <property type="entry name" value="PHAGE INTEGRASE-RELATED"/>
    <property type="match status" value="1"/>
</dbReference>
<dbReference type="InterPro" id="IPR010998">
    <property type="entry name" value="Integrase_recombinase_N"/>
</dbReference>
<dbReference type="AlphaFoldDB" id="A0AA97DCF3"/>
<keyword evidence="5" id="KW-0233">DNA recombination</keyword>
<keyword evidence="4" id="KW-0238">DNA-binding</keyword>
<dbReference type="InterPro" id="IPR004107">
    <property type="entry name" value="Integrase_SAM-like_N"/>
</dbReference>
<dbReference type="Pfam" id="PF14659">
    <property type="entry name" value="Phage_int_SAM_3"/>
    <property type="match status" value="1"/>
</dbReference>
<dbReference type="Gene3D" id="1.10.443.10">
    <property type="entry name" value="Intergrase catalytic core"/>
    <property type="match status" value="1"/>
</dbReference>
<evidence type="ECO:0000256" key="4">
    <source>
        <dbReference type="ARBA" id="ARBA00023125"/>
    </source>
</evidence>
<dbReference type="InterPro" id="IPR050090">
    <property type="entry name" value="Tyrosine_recombinase_XerCD"/>
</dbReference>
<dbReference type="PANTHER" id="PTHR30349:SF64">
    <property type="entry name" value="PROPHAGE INTEGRASE INTD-RELATED"/>
    <property type="match status" value="1"/>
</dbReference>
<dbReference type="CDD" id="cd01189">
    <property type="entry name" value="INT_ICEBs1_C_like"/>
    <property type="match status" value="1"/>
</dbReference>
<dbReference type="SUPFAM" id="SSF56349">
    <property type="entry name" value="DNA breaking-rejoining enzymes"/>
    <property type="match status" value="1"/>
</dbReference>
<name>A0AA97DCF3_9FIRM</name>
<evidence type="ECO:0000256" key="5">
    <source>
        <dbReference type="ARBA" id="ARBA00023172"/>
    </source>
</evidence>
<feature type="domain" description="Tyr recombinase" evidence="6">
    <location>
        <begin position="129"/>
        <end position="328"/>
    </location>
</feature>
<dbReference type="EMBL" id="CP135996">
    <property type="protein sequence ID" value="WOC32916.1"/>
    <property type="molecule type" value="Genomic_DNA"/>
</dbReference>
<dbReference type="PROSITE" id="PS51898">
    <property type="entry name" value="TYR_RECOMBINASE"/>
    <property type="match status" value="1"/>
</dbReference>
<evidence type="ECO:0000256" key="2">
    <source>
        <dbReference type="ARBA" id="ARBA00008857"/>
    </source>
</evidence>